<dbReference type="Pfam" id="PF25780">
    <property type="entry name" value="TPR_IPO5"/>
    <property type="match status" value="1"/>
</dbReference>
<feature type="non-terminal residue" evidence="2">
    <location>
        <position position="1"/>
    </location>
</feature>
<comment type="caution">
    <text evidence="2">The sequence shown here is derived from an EMBL/GenBank/DDBJ whole genome shotgun (WGS) entry which is preliminary data.</text>
</comment>
<accession>A0AAN5CQE0</accession>
<dbReference type="InterPro" id="IPR057672">
    <property type="entry name" value="TPR_IPO4/5"/>
</dbReference>
<dbReference type="Proteomes" id="UP001328107">
    <property type="component" value="Unassembled WGS sequence"/>
</dbReference>
<evidence type="ECO:0000313" key="2">
    <source>
        <dbReference type="EMBL" id="GMR48741.1"/>
    </source>
</evidence>
<keyword evidence="3" id="KW-1185">Reference proteome</keyword>
<dbReference type="InterPro" id="IPR016024">
    <property type="entry name" value="ARM-type_fold"/>
</dbReference>
<evidence type="ECO:0000259" key="1">
    <source>
        <dbReference type="Pfam" id="PF25780"/>
    </source>
</evidence>
<dbReference type="AlphaFoldDB" id="A0AAN5CQE0"/>
<dbReference type="SUPFAM" id="SSF48371">
    <property type="entry name" value="ARM repeat"/>
    <property type="match status" value="1"/>
</dbReference>
<feature type="domain" description="IPO4/5-like TPR repeats" evidence="1">
    <location>
        <begin position="22"/>
        <end position="171"/>
    </location>
</feature>
<name>A0AAN5CQE0_9BILA</name>
<evidence type="ECO:0000313" key="3">
    <source>
        <dbReference type="Proteomes" id="UP001328107"/>
    </source>
</evidence>
<reference evidence="3" key="1">
    <citation type="submission" date="2022-10" db="EMBL/GenBank/DDBJ databases">
        <title>Genome assembly of Pristionchus species.</title>
        <authorList>
            <person name="Yoshida K."/>
            <person name="Sommer R.J."/>
        </authorList>
    </citation>
    <scope>NUCLEOTIDE SEQUENCE [LARGE SCALE GENOMIC DNA]</scope>
    <source>
        <strain evidence="3">RS5460</strain>
    </source>
</reference>
<gene>
    <name evidence="2" type="ORF">PMAYCL1PPCAC_18936</name>
</gene>
<proteinExistence type="predicted"/>
<sequence length="240" mass="27673">DMCETLLNRARCDMYGWEFMEISQLIAQIANSLYYEAGITWENLVKFIDECTFSMRPLAFDIIRWCPILFLGQSEEFTRRLAEFIEIGCMEDEDWQIQSSALESFVALVNKSEAEDDERTASILQLTTIEFIVMARTEVETKSHRFTVLSYLKRMIASKQLLPHLPSILEFIRGNGEGLDGYTSTRTVRKIRHQIECNKVNIRCSSMADKSAFVADENLIDLPINEDLDVETDDHVFGKV</sequence>
<protein>
    <recommendedName>
        <fullName evidence="1">IPO4/5-like TPR repeats domain-containing protein</fullName>
    </recommendedName>
</protein>
<dbReference type="EMBL" id="BTRK01000004">
    <property type="protein sequence ID" value="GMR48741.1"/>
    <property type="molecule type" value="Genomic_DNA"/>
</dbReference>
<organism evidence="2 3">
    <name type="scientific">Pristionchus mayeri</name>
    <dbReference type="NCBI Taxonomy" id="1317129"/>
    <lineage>
        <taxon>Eukaryota</taxon>
        <taxon>Metazoa</taxon>
        <taxon>Ecdysozoa</taxon>
        <taxon>Nematoda</taxon>
        <taxon>Chromadorea</taxon>
        <taxon>Rhabditida</taxon>
        <taxon>Rhabditina</taxon>
        <taxon>Diplogasteromorpha</taxon>
        <taxon>Diplogasteroidea</taxon>
        <taxon>Neodiplogasteridae</taxon>
        <taxon>Pristionchus</taxon>
    </lineage>
</organism>